<name>A0ACC0AVK0_CATRO</name>
<organism evidence="1 2">
    <name type="scientific">Catharanthus roseus</name>
    <name type="common">Madagascar periwinkle</name>
    <name type="synonym">Vinca rosea</name>
    <dbReference type="NCBI Taxonomy" id="4058"/>
    <lineage>
        <taxon>Eukaryota</taxon>
        <taxon>Viridiplantae</taxon>
        <taxon>Streptophyta</taxon>
        <taxon>Embryophyta</taxon>
        <taxon>Tracheophyta</taxon>
        <taxon>Spermatophyta</taxon>
        <taxon>Magnoliopsida</taxon>
        <taxon>eudicotyledons</taxon>
        <taxon>Gunneridae</taxon>
        <taxon>Pentapetalae</taxon>
        <taxon>asterids</taxon>
        <taxon>lamiids</taxon>
        <taxon>Gentianales</taxon>
        <taxon>Apocynaceae</taxon>
        <taxon>Rauvolfioideae</taxon>
        <taxon>Vinceae</taxon>
        <taxon>Catharanthinae</taxon>
        <taxon>Catharanthus</taxon>
    </lineage>
</organism>
<proteinExistence type="predicted"/>
<reference evidence="2" key="1">
    <citation type="journal article" date="2023" name="Nat. Plants">
        <title>Single-cell RNA sequencing provides a high-resolution roadmap for understanding the multicellular compartmentation of specialized metabolism.</title>
        <authorList>
            <person name="Sun S."/>
            <person name="Shen X."/>
            <person name="Li Y."/>
            <person name="Li Y."/>
            <person name="Wang S."/>
            <person name="Li R."/>
            <person name="Zhang H."/>
            <person name="Shen G."/>
            <person name="Guo B."/>
            <person name="Wei J."/>
            <person name="Xu J."/>
            <person name="St-Pierre B."/>
            <person name="Chen S."/>
            <person name="Sun C."/>
        </authorList>
    </citation>
    <scope>NUCLEOTIDE SEQUENCE [LARGE SCALE GENOMIC DNA]</scope>
</reference>
<sequence>MSENIEVPLIFGHPFLATAKALIDVGEGKLTLRLGVEKIVNKGYSSQMSWTNRDYNHTISKVFPYVTIEITHPIQGIRNDEEETKIDKNGAKMTKTKDGTNTATTAHGRLAFRRHYLLIAFVCNSIVVRLDYLQGCLELGKEEQSRGTNWGLIGAID</sequence>
<protein>
    <submittedName>
        <fullName evidence="1">Uncharacterized protein</fullName>
    </submittedName>
</protein>
<keyword evidence="2" id="KW-1185">Reference proteome</keyword>
<evidence type="ECO:0000313" key="2">
    <source>
        <dbReference type="Proteomes" id="UP001060085"/>
    </source>
</evidence>
<accession>A0ACC0AVK0</accession>
<gene>
    <name evidence="1" type="ORF">M9H77_23330</name>
</gene>
<dbReference type="Proteomes" id="UP001060085">
    <property type="component" value="Linkage Group LG05"/>
</dbReference>
<dbReference type="EMBL" id="CM044705">
    <property type="protein sequence ID" value="KAI5664007.1"/>
    <property type="molecule type" value="Genomic_DNA"/>
</dbReference>
<evidence type="ECO:0000313" key="1">
    <source>
        <dbReference type="EMBL" id="KAI5664007.1"/>
    </source>
</evidence>
<comment type="caution">
    <text evidence="1">The sequence shown here is derived from an EMBL/GenBank/DDBJ whole genome shotgun (WGS) entry which is preliminary data.</text>
</comment>